<comment type="caution">
    <text evidence="5">The sequence shown here is derived from an EMBL/GenBank/DDBJ whole genome shotgun (WGS) entry which is preliminary data.</text>
</comment>
<dbReference type="PANTHER" id="PTHR43228:SF1">
    <property type="entry name" value="TWO-COMPONENT RESPONSE REGULATOR ARR22"/>
    <property type="match status" value="1"/>
</dbReference>
<evidence type="ECO:0000256" key="3">
    <source>
        <dbReference type="PROSITE-ProRule" id="PRU00169"/>
    </source>
</evidence>
<evidence type="ECO:0000256" key="1">
    <source>
        <dbReference type="ARBA" id="ARBA00018672"/>
    </source>
</evidence>
<dbReference type="Gene3D" id="3.40.50.2300">
    <property type="match status" value="1"/>
</dbReference>
<dbReference type="Proteomes" id="UP001299546">
    <property type="component" value="Unassembled WGS sequence"/>
</dbReference>
<evidence type="ECO:0000313" key="6">
    <source>
        <dbReference type="Proteomes" id="UP001299546"/>
    </source>
</evidence>
<keyword evidence="6" id="KW-1185">Reference proteome</keyword>
<dbReference type="InterPro" id="IPR001789">
    <property type="entry name" value="Sig_transdc_resp-reg_receiver"/>
</dbReference>
<dbReference type="EMBL" id="JAJCIS010000020">
    <property type="protein sequence ID" value="MCB7389238.1"/>
    <property type="molecule type" value="Genomic_DNA"/>
</dbReference>
<organism evidence="5 6">
    <name type="scientific">Bariatricus massiliensis</name>
    <dbReference type="NCBI Taxonomy" id="1745713"/>
    <lineage>
        <taxon>Bacteria</taxon>
        <taxon>Bacillati</taxon>
        <taxon>Bacillota</taxon>
        <taxon>Clostridia</taxon>
        <taxon>Lachnospirales</taxon>
        <taxon>Lachnospiraceae</taxon>
        <taxon>Bariatricus</taxon>
    </lineage>
</organism>
<proteinExistence type="predicted"/>
<accession>A0ABS8DLA1</accession>
<evidence type="ECO:0000256" key="2">
    <source>
        <dbReference type="ARBA" id="ARBA00024867"/>
    </source>
</evidence>
<dbReference type="RefSeq" id="WP_066734465.1">
    <property type="nucleotide sequence ID" value="NZ_JAJCIQ010000019.1"/>
</dbReference>
<dbReference type="PROSITE" id="PS50110">
    <property type="entry name" value="RESPONSE_REGULATORY"/>
    <property type="match status" value="1"/>
</dbReference>
<dbReference type="Pfam" id="PF00072">
    <property type="entry name" value="Response_reg"/>
    <property type="match status" value="1"/>
</dbReference>
<feature type="domain" description="Response regulatory" evidence="4">
    <location>
        <begin position="4"/>
        <end position="119"/>
    </location>
</feature>
<comment type="function">
    <text evidence="2">May play the central regulatory role in sporulation. It may be an element of the effector pathway responsible for the activation of sporulation genes in response to nutritional stress. Spo0A may act in concert with spo0H (a sigma factor) to control the expression of some genes that are critical to the sporulation process.</text>
</comment>
<dbReference type="InterPro" id="IPR052048">
    <property type="entry name" value="ST_Response_Regulator"/>
</dbReference>
<gene>
    <name evidence="5" type="ORF">LIZ65_18300</name>
</gene>
<protein>
    <recommendedName>
        <fullName evidence="1">Stage 0 sporulation protein A homolog</fullName>
    </recommendedName>
</protein>
<evidence type="ECO:0000259" key="4">
    <source>
        <dbReference type="PROSITE" id="PS50110"/>
    </source>
</evidence>
<dbReference type="InterPro" id="IPR011006">
    <property type="entry name" value="CheY-like_superfamily"/>
</dbReference>
<dbReference type="SMART" id="SM00448">
    <property type="entry name" value="REC"/>
    <property type="match status" value="1"/>
</dbReference>
<feature type="modified residue" description="4-aspartylphosphate" evidence="3">
    <location>
        <position position="54"/>
    </location>
</feature>
<name>A0ABS8DLA1_9FIRM</name>
<reference evidence="5 6" key="1">
    <citation type="submission" date="2021-10" db="EMBL/GenBank/DDBJ databases">
        <title>Collection of gut derived symbiotic bacterial strains cultured from healthy donors.</title>
        <authorList>
            <person name="Lin H."/>
            <person name="Littmann E."/>
            <person name="Kohout C."/>
            <person name="Pamer E.G."/>
        </authorList>
    </citation>
    <scope>NUCLEOTIDE SEQUENCE [LARGE SCALE GENOMIC DNA]</scope>
    <source>
        <strain evidence="5 6">DFI.1.165</strain>
    </source>
</reference>
<dbReference type="SUPFAM" id="SSF52172">
    <property type="entry name" value="CheY-like"/>
    <property type="match status" value="1"/>
</dbReference>
<dbReference type="PANTHER" id="PTHR43228">
    <property type="entry name" value="TWO-COMPONENT RESPONSE REGULATOR"/>
    <property type="match status" value="1"/>
</dbReference>
<sequence length="124" mass="13968">MEKLILIVDDAMFMRQVIRKNLEEAGYKNIVEAKDGAEGVKAFEELHPDLVILDITMPVMSGIEALEMIKQVDSNARVIMCSAVGQELMIAKALDAGASDFIVKPFEKNNFERTVRYYLDDNRA</sequence>
<evidence type="ECO:0000313" key="5">
    <source>
        <dbReference type="EMBL" id="MCB7389238.1"/>
    </source>
</evidence>
<keyword evidence="3" id="KW-0597">Phosphoprotein</keyword>